<proteinExistence type="predicted"/>
<evidence type="ECO:0000313" key="4">
    <source>
        <dbReference type="Proteomes" id="UP000305202"/>
    </source>
</evidence>
<dbReference type="InterPro" id="IPR036709">
    <property type="entry name" value="Autotransporte_beta_dom_sf"/>
</dbReference>
<dbReference type="InterPro" id="IPR006315">
    <property type="entry name" value="OM_autotransptr_brl_dom"/>
</dbReference>
<dbReference type="PANTHER" id="PTHR12338:SF5">
    <property type="entry name" value="ANTIGEN 43-RELATED"/>
    <property type="match status" value="1"/>
</dbReference>
<dbReference type="Proteomes" id="UP000305202">
    <property type="component" value="Unassembled WGS sequence"/>
</dbReference>
<evidence type="ECO:0000256" key="1">
    <source>
        <dbReference type="SAM" id="MobiDB-lite"/>
    </source>
</evidence>
<protein>
    <submittedName>
        <fullName evidence="3">Autotransporter outer membrane beta-barrel domain-containing protein</fullName>
    </submittedName>
</protein>
<keyword evidence="4" id="KW-1185">Reference proteome</keyword>
<dbReference type="Pfam" id="PF03797">
    <property type="entry name" value="Autotransporter"/>
    <property type="match status" value="1"/>
</dbReference>
<feature type="region of interest" description="Disordered" evidence="1">
    <location>
        <begin position="744"/>
        <end position="768"/>
    </location>
</feature>
<dbReference type="CDD" id="cd01344">
    <property type="entry name" value="PL2_Passenger_AT"/>
    <property type="match status" value="1"/>
</dbReference>
<gene>
    <name evidence="3" type="ORF">FCN80_13550</name>
</gene>
<dbReference type="InterPro" id="IPR012332">
    <property type="entry name" value="Autotransporter_pectin_lyase_C"/>
</dbReference>
<comment type="caution">
    <text evidence="3">The sequence shown here is derived from an EMBL/GenBank/DDBJ whole genome shotgun (WGS) entry which is preliminary data.</text>
</comment>
<organism evidence="3 4">
    <name type="scientific">Martelella alba</name>
    <dbReference type="NCBI Taxonomy" id="2590451"/>
    <lineage>
        <taxon>Bacteria</taxon>
        <taxon>Pseudomonadati</taxon>
        <taxon>Pseudomonadota</taxon>
        <taxon>Alphaproteobacteria</taxon>
        <taxon>Hyphomicrobiales</taxon>
        <taxon>Aurantimonadaceae</taxon>
        <taxon>Martelella</taxon>
    </lineage>
</organism>
<dbReference type="SMART" id="SM00869">
    <property type="entry name" value="Autotransporter"/>
    <property type="match status" value="1"/>
</dbReference>
<dbReference type="NCBIfam" id="TIGR01414">
    <property type="entry name" value="autotrans_barl"/>
    <property type="match status" value="2"/>
</dbReference>
<dbReference type="SUPFAM" id="SSF51126">
    <property type="entry name" value="Pectin lyase-like"/>
    <property type="match status" value="1"/>
</dbReference>
<feature type="region of interest" description="Disordered" evidence="1">
    <location>
        <begin position="796"/>
        <end position="830"/>
    </location>
</feature>
<dbReference type="Pfam" id="PF18883">
    <property type="entry name" value="AC_1"/>
    <property type="match status" value="1"/>
</dbReference>
<evidence type="ECO:0000259" key="2">
    <source>
        <dbReference type="PROSITE" id="PS51208"/>
    </source>
</evidence>
<name>A0ABY2SJL9_9HYPH</name>
<dbReference type="Gene3D" id="2.160.20.20">
    <property type="match status" value="1"/>
</dbReference>
<sequence length="1153" mass="123006">MRKINSVFCTIVTFIGGIDPVYANDKELDIVNRPNSSLKASCGTTSILTFIDGNKEKYKGAPAPGGDIIAGGDGIIIKPLQGVVSLLQVRAKGGTGKIGGHGLASYSEDLINVTIDKSHFKGGEARAANKIEQGSSVGGAGIFCRANTCAPGTWQDYQLAFNSDSKRNPIIIGSGPQPLALEINQSTISGGDRKKQAHGFVDESQQYAGHGLAITGSAMVNLYDAHIHGGSHDHNAAGIFVENGLINLVKSTVNSQDGAGIKLVSGPSRVLVSQSSTVIGGKSNGIAIEAQDRCSLSLRGKLKGNLYAVKFNGDENNLFLEPGYRLEGSIGAAGRNNVLIFDADTHGGGFHLDKIATVEGRQGFTDLHKIGPGNWELSGSNSAGVSLKKAWIEQGDLTLVNGARLNVDRVRIDKDAFFGGNGSVKGNVHNAGNLFFDRSYSTKRQYRTLTIDGNYHGEPGSLIMFDAKLGDDRTPADKLIIRGTATGSSQVMVTNHGGKGAKTDKGITLIQVLSDTLLPADTFRLNQRVVAGAYDYFLTQQGNDWLLTTTFPETLMPETLRKNPSRVSGALTEKWANPSKSDAPLPSAPPAEAFEPSLRAADAPLPSAPPAEAVMPYPGPADAHSPNESVTPMAAVARKDIPPSKPARTYTYLASEHAASKTPTEEMRNSSFVLSPKSPAKDNPAQSAESICIEQRRGNHAARRSDTGIQAETSQSFVMPDGRTLLPASGASVFVVAEDTAMSEADAPVTAEHRDAAGEEPPLPMPRSRQMLEPAQVNGLLSEDPVVNETVILQAEPLAEDTPLTPDSDPEPDPGPSYVPPAPAASGGRKALRPEVGSYVANSAAANSLFLTSMHDRIGEPVYPYGSPYPDAAEGSSLWLRTAGGRNDVRLAGGQISTRAYRHLVQLGGEILSAGGKNGEGFHLGLMAGHAQGHNRSQAQLSDYRATGSLDGYALGLYATWRERDSGRQGIYLDGALNYNWFDNRVKGETLAEERYRSRGFNGTLEAGYQWQWRQNADFSVHLQPQVQLAWMGVRTAPQGKGAERMTLHGAGNLQSRIGGRIALEFNGAGGETGFVRYKPFVEAHWIHSTRRFGMEIDGDRFVQDGGRHMAELKIGHEGQLNPHLSVWGNVGQRIGGGDYRDTVGTLGLKVRF</sequence>
<feature type="compositionally biased region" description="Pro residues" evidence="1">
    <location>
        <begin position="813"/>
        <end position="823"/>
    </location>
</feature>
<dbReference type="EMBL" id="SZPQ01000018">
    <property type="protein sequence ID" value="TKI05685.1"/>
    <property type="molecule type" value="Genomic_DNA"/>
</dbReference>
<evidence type="ECO:0000313" key="3">
    <source>
        <dbReference type="EMBL" id="TKI05685.1"/>
    </source>
</evidence>
<dbReference type="PANTHER" id="PTHR12338">
    <property type="entry name" value="AUTOTRANSPORTER"/>
    <property type="match status" value="1"/>
</dbReference>
<reference evidence="3 4" key="1">
    <citation type="submission" date="2019-04" db="EMBL/GenBank/DDBJ databases">
        <authorList>
            <person name="Li M."/>
            <person name="Gao C."/>
        </authorList>
    </citation>
    <scope>NUCLEOTIDE SEQUENCE [LARGE SCALE GENOMIC DNA]</scope>
    <source>
        <strain evidence="3 4">BGMRC 2031</strain>
    </source>
</reference>
<dbReference type="InterPro" id="IPR011050">
    <property type="entry name" value="Pectin_lyase_fold/virulence"/>
</dbReference>
<dbReference type="Gene3D" id="2.40.128.130">
    <property type="entry name" value="Autotransporter beta-domain"/>
    <property type="match status" value="1"/>
</dbReference>
<dbReference type="PROSITE" id="PS51208">
    <property type="entry name" value="AUTOTRANSPORTER"/>
    <property type="match status" value="1"/>
</dbReference>
<dbReference type="InterPro" id="IPR005546">
    <property type="entry name" value="Autotransporte_beta"/>
</dbReference>
<dbReference type="InterPro" id="IPR043990">
    <property type="entry name" value="AC_1"/>
</dbReference>
<dbReference type="InterPro" id="IPR050909">
    <property type="entry name" value="Bact_Autotransporter_VF"/>
</dbReference>
<feature type="region of interest" description="Disordered" evidence="1">
    <location>
        <begin position="601"/>
        <end position="628"/>
    </location>
</feature>
<dbReference type="SUPFAM" id="SSF103515">
    <property type="entry name" value="Autotransporter"/>
    <property type="match status" value="1"/>
</dbReference>
<accession>A0ABY2SJL9</accession>
<feature type="domain" description="Autotransporter" evidence="2">
    <location>
        <begin position="871"/>
        <end position="1153"/>
    </location>
</feature>